<keyword evidence="2" id="KW-1185">Reference proteome</keyword>
<evidence type="ECO:0000313" key="2">
    <source>
        <dbReference type="Proteomes" id="UP000677016"/>
    </source>
</evidence>
<evidence type="ECO:0000313" key="1">
    <source>
        <dbReference type="EMBL" id="MBR7744447.1"/>
    </source>
</evidence>
<organism evidence="1 2">
    <name type="scientific">Phycicoccus avicenniae</name>
    <dbReference type="NCBI Taxonomy" id="2828860"/>
    <lineage>
        <taxon>Bacteria</taxon>
        <taxon>Bacillati</taxon>
        <taxon>Actinomycetota</taxon>
        <taxon>Actinomycetes</taxon>
        <taxon>Micrococcales</taxon>
        <taxon>Intrasporangiaceae</taxon>
        <taxon>Phycicoccus</taxon>
    </lineage>
</organism>
<dbReference type="AlphaFoldDB" id="A0A941DDQ7"/>
<sequence length="553" mass="58145">MTTGVELATAYVSLSVETRDIGRDVTRMFSGVDSQAQQTGRRAGDKMGGAVLGAAKTFAAPIAAALGTGILIDFTKEAVNLGSALEQSLGGAQAVFKDDFDQINEIAKDAATNLGLSKNDYLELSTVLGAGIKNKGIKDFADQTENLIGLGADLAAQYGGSTADAVDAISSAMRGESDPIERYGVSLNETAVNAELAANGQDKLKGKALEAAKAQARIGLLFEQSQDALGAYGREADTLAGVNGRLGATWEDMKADIGTALLPAARELSSWFLQDGLPAVKEFGGWIRDDLWPALQEGYQTVMPGLEKALDILSGGVGDGTFSWEEFGAVLTDKVIPFAADLTNIYLPAWAAQIRTLIEVVKAAWAVFETWRDITLGAAGLILDAFAGVTETGADMLRALSNVPGFGWAAEAADELYAAAAQASGLADAIRDIPNSKSIDVYVNTRQTGRVDVGGQSVNLGIAGDIRARARGGPVKAGTPYVVGEYKPELFVPATDGRMLPDVPDYTGSRDGIDYYRLADTLVGALRRSGSFQVEARQVAHAVAIENNRYQGM</sequence>
<accession>A0A941DDQ7</accession>
<name>A0A941DDQ7_9MICO</name>
<dbReference type="RefSeq" id="WP_211603968.1">
    <property type="nucleotide sequence ID" value="NZ_JAGSNF010000020.1"/>
</dbReference>
<reference evidence="1" key="1">
    <citation type="submission" date="2021-04" db="EMBL/GenBank/DDBJ databases">
        <title>Phycicoccus avicenniae sp. nov., a novel endophytic actinomycetes isolated from branch of Avicennia mariana.</title>
        <authorList>
            <person name="Tuo L."/>
        </authorList>
    </citation>
    <scope>NUCLEOTIDE SEQUENCE</scope>
    <source>
        <strain evidence="1">BSK3Z-2</strain>
    </source>
</reference>
<protein>
    <recommendedName>
        <fullName evidence="3">Phage tail tape measure protein</fullName>
    </recommendedName>
</protein>
<evidence type="ECO:0008006" key="3">
    <source>
        <dbReference type="Google" id="ProtNLM"/>
    </source>
</evidence>
<proteinExistence type="predicted"/>
<dbReference type="Proteomes" id="UP000677016">
    <property type="component" value="Unassembled WGS sequence"/>
</dbReference>
<gene>
    <name evidence="1" type="ORF">KC207_14220</name>
</gene>
<dbReference type="EMBL" id="JAGSNF010000020">
    <property type="protein sequence ID" value="MBR7744447.1"/>
    <property type="molecule type" value="Genomic_DNA"/>
</dbReference>
<comment type="caution">
    <text evidence="1">The sequence shown here is derived from an EMBL/GenBank/DDBJ whole genome shotgun (WGS) entry which is preliminary data.</text>
</comment>